<comment type="caution">
    <text evidence="2">The sequence shown here is derived from an EMBL/GenBank/DDBJ whole genome shotgun (WGS) entry which is preliminary data.</text>
</comment>
<keyword evidence="3" id="KW-1185">Reference proteome</keyword>
<dbReference type="InterPro" id="IPR012337">
    <property type="entry name" value="RNaseH-like_sf"/>
</dbReference>
<dbReference type="InterPro" id="IPR036397">
    <property type="entry name" value="RNaseH_sf"/>
</dbReference>
<proteinExistence type="predicted"/>
<name>A0A4Y2C5J7_ARAVE</name>
<evidence type="ECO:0000259" key="1">
    <source>
        <dbReference type="PROSITE" id="PS50994"/>
    </source>
</evidence>
<accession>A0A4Y2C5J7</accession>
<dbReference type="PANTHER" id="PTHR38681:SF1">
    <property type="entry name" value="RETROVIRUS-RELATED POL POLYPROTEIN FROM TRANSPOSON 412-LIKE PROTEIN"/>
    <property type="match status" value="1"/>
</dbReference>
<dbReference type="AlphaFoldDB" id="A0A4Y2C5J7"/>
<dbReference type="InterPro" id="IPR001584">
    <property type="entry name" value="Integrase_cat-core"/>
</dbReference>
<evidence type="ECO:0000313" key="2">
    <source>
        <dbReference type="EMBL" id="GBL99730.1"/>
    </source>
</evidence>
<dbReference type="PANTHER" id="PTHR38681">
    <property type="entry name" value="RETROVIRUS-RELATED POL POLYPROTEIN FROM TRANSPOSON 412-LIKE PROTEIN-RELATED"/>
    <property type="match status" value="1"/>
</dbReference>
<reference evidence="2 3" key="1">
    <citation type="journal article" date="2019" name="Sci. Rep.">
        <title>Orb-weaving spider Araneus ventricosus genome elucidates the spidroin gene catalogue.</title>
        <authorList>
            <person name="Kono N."/>
            <person name="Nakamura H."/>
            <person name="Ohtoshi R."/>
            <person name="Moran D.A.P."/>
            <person name="Shinohara A."/>
            <person name="Yoshida Y."/>
            <person name="Fujiwara M."/>
            <person name="Mori M."/>
            <person name="Tomita M."/>
            <person name="Arakawa K."/>
        </authorList>
    </citation>
    <scope>NUCLEOTIDE SEQUENCE [LARGE SCALE GENOMIC DNA]</scope>
</reference>
<dbReference type="GO" id="GO:0015074">
    <property type="term" value="P:DNA integration"/>
    <property type="evidence" value="ECO:0007669"/>
    <property type="project" value="InterPro"/>
</dbReference>
<dbReference type="PROSITE" id="PS50994">
    <property type="entry name" value="INTEGRASE"/>
    <property type="match status" value="1"/>
</dbReference>
<gene>
    <name evidence="2" type="ORF">AVEN_249763_1</name>
</gene>
<dbReference type="SUPFAM" id="SSF53098">
    <property type="entry name" value="Ribonuclease H-like"/>
    <property type="match status" value="1"/>
</dbReference>
<dbReference type="OrthoDB" id="6428550at2759"/>
<organism evidence="2 3">
    <name type="scientific">Araneus ventricosus</name>
    <name type="common">Orbweaver spider</name>
    <name type="synonym">Epeira ventricosa</name>
    <dbReference type="NCBI Taxonomy" id="182803"/>
    <lineage>
        <taxon>Eukaryota</taxon>
        <taxon>Metazoa</taxon>
        <taxon>Ecdysozoa</taxon>
        <taxon>Arthropoda</taxon>
        <taxon>Chelicerata</taxon>
        <taxon>Arachnida</taxon>
        <taxon>Araneae</taxon>
        <taxon>Araneomorphae</taxon>
        <taxon>Entelegynae</taxon>
        <taxon>Araneoidea</taxon>
        <taxon>Araneidae</taxon>
        <taxon>Araneus</taxon>
    </lineage>
</organism>
<dbReference type="Gene3D" id="3.30.420.10">
    <property type="entry name" value="Ribonuclease H-like superfamily/Ribonuclease H"/>
    <property type="match status" value="1"/>
</dbReference>
<protein>
    <recommendedName>
        <fullName evidence="1">Integrase catalytic domain-containing protein</fullName>
    </recommendedName>
</protein>
<dbReference type="EMBL" id="BGPR01000150">
    <property type="protein sequence ID" value="GBL99730.1"/>
    <property type="molecule type" value="Genomic_DNA"/>
</dbReference>
<feature type="domain" description="Integrase catalytic" evidence="1">
    <location>
        <begin position="1"/>
        <end position="79"/>
    </location>
</feature>
<evidence type="ECO:0000313" key="3">
    <source>
        <dbReference type="Proteomes" id="UP000499080"/>
    </source>
</evidence>
<dbReference type="GO" id="GO:0003676">
    <property type="term" value="F:nucleic acid binding"/>
    <property type="evidence" value="ECO:0007669"/>
    <property type="project" value="InterPro"/>
</dbReference>
<sequence length="96" mass="10854">MKVVHTTPYHPQANGSVERLHRQLNSVIRAHATERWTLLLPSVLLGVGASVKEQLNCSVAEMVYGTPITLPREFLVSIKLYQPMISLHLCNSRCRF</sequence>
<dbReference type="Proteomes" id="UP000499080">
    <property type="component" value="Unassembled WGS sequence"/>
</dbReference>